<evidence type="ECO:0000256" key="1">
    <source>
        <dbReference type="RuleBase" id="RU000363"/>
    </source>
</evidence>
<sequence>MIERNVMGILDGKVILITGGGNGIGRACSLHAARVGAKLVVNDLGGSVTGGDEGSIGPAQSVVDEIKALGGEAVVNTDSVTDFKSVQGMIEQAKDCFGGLDAIINPAGIVRDGMFHKMSEADWDIVIDVHVRGAFNVTRASIELFREQQDGAYVLFSSTSGLIGNIGQANYAAAKMGVVGLSRIIAMEGALKNVRANVIAPFAWTRMIATIPVKDDASAQRVERFRTKMRADQVAIVAVSLCSSQASHISGQIFGVRGNELVIFDQPRPVRSVSRIDGWTPETLIEHGMPALAGGFTGLEATNGVFTWDPI</sequence>
<dbReference type="InterPro" id="IPR020904">
    <property type="entry name" value="Sc_DH/Rdtase_CS"/>
</dbReference>
<dbReference type="Pfam" id="PF00106">
    <property type="entry name" value="adh_short"/>
    <property type="match status" value="1"/>
</dbReference>
<dbReference type="PROSITE" id="PS00061">
    <property type="entry name" value="ADH_SHORT"/>
    <property type="match status" value="1"/>
</dbReference>
<dbReference type="InterPro" id="IPR002347">
    <property type="entry name" value="SDR_fam"/>
</dbReference>
<name>A0ABQ4PV13_9PROT</name>
<accession>A0ABQ4PV13</accession>
<feature type="domain" description="Ketoreductase" evidence="2">
    <location>
        <begin position="13"/>
        <end position="207"/>
    </location>
</feature>
<protein>
    <submittedName>
        <fullName evidence="3">3-hydroxyacyl-CoA dehydrogenase</fullName>
    </submittedName>
</protein>
<dbReference type="SUPFAM" id="SSF51735">
    <property type="entry name" value="NAD(P)-binding Rossmann-fold domains"/>
    <property type="match status" value="1"/>
</dbReference>
<dbReference type="PRINTS" id="PR00081">
    <property type="entry name" value="GDHRDH"/>
</dbReference>
<dbReference type="RefSeq" id="WP_284359484.1">
    <property type="nucleotide sequence ID" value="NZ_BPFZ01000005.1"/>
</dbReference>
<organism evidence="3 4">
    <name type="scientific">Candidatus Phycosocius spiralis</name>
    <dbReference type="NCBI Taxonomy" id="2815099"/>
    <lineage>
        <taxon>Bacteria</taxon>
        <taxon>Pseudomonadati</taxon>
        <taxon>Pseudomonadota</taxon>
        <taxon>Alphaproteobacteria</taxon>
        <taxon>Caulobacterales</taxon>
        <taxon>Caulobacterales incertae sedis</taxon>
        <taxon>Candidatus Phycosocius</taxon>
    </lineage>
</organism>
<dbReference type="EMBL" id="BPFZ01000005">
    <property type="protein sequence ID" value="GIU66835.1"/>
    <property type="molecule type" value="Genomic_DNA"/>
</dbReference>
<dbReference type="InterPro" id="IPR051687">
    <property type="entry name" value="Peroxisomal_Beta-Oxidation"/>
</dbReference>
<reference evidence="3" key="1">
    <citation type="submission" date="2021-05" db="EMBL/GenBank/DDBJ databases">
        <authorList>
            <person name="Tanabe Y."/>
        </authorList>
    </citation>
    <scope>NUCLEOTIDE SEQUENCE</scope>
    <source>
        <strain evidence="3">BOTRYCO-1</strain>
    </source>
</reference>
<dbReference type="PANTHER" id="PTHR45024">
    <property type="entry name" value="DEHYDROGENASES, SHORT CHAIN"/>
    <property type="match status" value="1"/>
</dbReference>
<gene>
    <name evidence="3" type="ORF">PsB1_0989</name>
</gene>
<proteinExistence type="inferred from homology"/>
<dbReference type="InterPro" id="IPR036291">
    <property type="entry name" value="NAD(P)-bd_dom_sf"/>
</dbReference>
<comment type="similarity">
    <text evidence="1">Belongs to the short-chain dehydrogenases/reductases (SDR) family.</text>
</comment>
<dbReference type="Gene3D" id="3.40.50.720">
    <property type="entry name" value="NAD(P)-binding Rossmann-like Domain"/>
    <property type="match status" value="1"/>
</dbReference>
<evidence type="ECO:0000259" key="2">
    <source>
        <dbReference type="SMART" id="SM00822"/>
    </source>
</evidence>
<dbReference type="Proteomes" id="UP001161064">
    <property type="component" value="Unassembled WGS sequence"/>
</dbReference>
<comment type="caution">
    <text evidence="3">The sequence shown here is derived from an EMBL/GenBank/DDBJ whole genome shotgun (WGS) entry which is preliminary data.</text>
</comment>
<dbReference type="SMART" id="SM00822">
    <property type="entry name" value="PKS_KR"/>
    <property type="match status" value="1"/>
</dbReference>
<dbReference type="PRINTS" id="PR00080">
    <property type="entry name" value="SDRFAMILY"/>
</dbReference>
<keyword evidence="4" id="KW-1185">Reference proteome</keyword>
<evidence type="ECO:0000313" key="4">
    <source>
        <dbReference type="Proteomes" id="UP001161064"/>
    </source>
</evidence>
<evidence type="ECO:0000313" key="3">
    <source>
        <dbReference type="EMBL" id="GIU66835.1"/>
    </source>
</evidence>
<reference evidence="3" key="2">
    <citation type="journal article" date="2023" name="ISME Commun">
        <title>Characterization of a bloom-associated alphaproteobacterial lineage, 'Candidatus Phycosocius': insights into freshwater algal-bacterial interactions.</title>
        <authorList>
            <person name="Tanabe Y."/>
            <person name="Yamaguchi H."/>
            <person name="Yoshida M."/>
            <person name="Kai A."/>
            <person name="Okazaki Y."/>
        </authorList>
    </citation>
    <scope>NUCLEOTIDE SEQUENCE</scope>
    <source>
        <strain evidence="3">BOTRYCO-1</strain>
    </source>
</reference>
<dbReference type="PANTHER" id="PTHR45024:SF3">
    <property type="entry name" value="BLL2957 PROTEIN"/>
    <property type="match status" value="1"/>
</dbReference>
<dbReference type="InterPro" id="IPR057326">
    <property type="entry name" value="KR_dom"/>
</dbReference>